<dbReference type="Gene3D" id="3.80.10.10">
    <property type="entry name" value="Ribonuclease Inhibitor"/>
    <property type="match status" value="1"/>
</dbReference>
<dbReference type="InterPro" id="IPR058192">
    <property type="entry name" value="WHD_ROQ1-like"/>
</dbReference>
<feature type="domain" description="TIR" evidence="4">
    <location>
        <begin position="1"/>
        <end position="82"/>
    </location>
</feature>
<dbReference type="InterPro" id="IPR036390">
    <property type="entry name" value="WH_DNA-bd_sf"/>
</dbReference>
<dbReference type="InterPro" id="IPR002182">
    <property type="entry name" value="NB-ARC"/>
</dbReference>
<dbReference type="Gene3D" id="3.40.50.300">
    <property type="entry name" value="P-loop containing nucleotide triphosphate hydrolases"/>
    <property type="match status" value="1"/>
</dbReference>
<keyword evidence="3" id="KW-0611">Plant defense</keyword>
<dbReference type="InterPro" id="IPR042197">
    <property type="entry name" value="Apaf_helical"/>
</dbReference>
<dbReference type="PANTHER" id="PTHR11017:SF479">
    <property type="entry name" value="DISEASE RESISTANCE PROTEIN (TIR-NBS-LRR CLASS) FAMILY"/>
    <property type="match status" value="1"/>
</dbReference>
<dbReference type="PANTHER" id="PTHR11017">
    <property type="entry name" value="LEUCINE-RICH REPEAT-CONTAINING PROTEIN"/>
    <property type="match status" value="1"/>
</dbReference>
<evidence type="ECO:0000259" key="4">
    <source>
        <dbReference type="PROSITE" id="PS50104"/>
    </source>
</evidence>
<comment type="caution">
    <text evidence="5">The sequence shown here is derived from an EMBL/GenBank/DDBJ whole genome shotgun (WGS) entry which is preliminary data.</text>
</comment>
<dbReference type="InterPro" id="IPR044974">
    <property type="entry name" value="Disease_R_plants"/>
</dbReference>
<dbReference type="Gene3D" id="3.40.50.10140">
    <property type="entry name" value="Toll/interleukin-1 receptor homology (TIR) domain"/>
    <property type="match status" value="1"/>
</dbReference>
<dbReference type="AlphaFoldDB" id="A0AAE1TEK1"/>
<keyword evidence="2" id="KW-0677">Repeat</keyword>
<reference evidence="5" key="1">
    <citation type="submission" date="2023-10" db="EMBL/GenBank/DDBJ databases">
        <title>Chromosome-level genome of the transformable northern wattle, Acacia crassicarpa.</title>
        <authorList>
            <person name="Massaro I."/>
            <person name="Sinha N.R."/>
            <person name="Poethig S."/>
            <person name="Leichty A.R."/>
        </authorList>
    </citation>
    <scope>NUCLEOTIDE SEQUENCE</scope>
    <source>
        <strain evidence="5">Acra3RX</strain>
        <tissue evidence="5">Leaf</tissue>
    </source>
</reference>
<evidence type="ECO:0000313" key="6">
    <source>
        <dbReference type="Proteomes" id="UP001293593"/>
    </source>
</evidence>
<sequence length="699" mass="80296">MENQKQIVIPVFYNIDPSHVRHQKGSYGDALAKHDEYYKEKVPIWRSALNKAANLSGFHYSSNYEDEAEFIEKIAKTLSRRLNLMYKSDFRDLVGIDERIADLESLMDQRSEDVRVIGIWGMGGIGKTTIAAVVFNRFCSEFEGHCFLANVREESKNHGIIHLKNKMFSILLNENDLHIVTPNGIPPHVKRRLLRKRVLVVLDDISDSDQLEKLVGALSCFGLGSRIIITTRDKQVLGKNVDEIYELKPLIFDDAFQLFMLNAFENNDVDLEWIVLSRKVSSYAKGIPLALKVLGSFLYGKSREEWESQLEKLKKMPYAKIQDVMRLSYDDLDREEKNIFLYIACFLKGYESQQITVLLNSCGFPTIIGLRVLRDKALITEVSTSRNSIISMHDLIQEMGWEIVREESIDNPGKRSRLWDANDISLVLEHNMGTKAIQSISLNVAKIEGLCLNPQVFSKMTELKLLRFSQYDFHEQILHLPQGLDSLPNGLRFFEWVCYPLRSLPSSFCPKSLVELKMTWSRVEKLWDGVLDLVNLKKIDLSNSKNLLELPDFSMAKNLEEVELYNCKSMRKVHPSILTIHKLVKLNLSYCKSLTILKGDVHLRSLSNLSLSECSKLKQFSVTSENMKNLSLKGTSINELPLSMRLLNKLETLYLDRCQNLKNLPNKFSNPVLLENFESSAARSLMHRIYTYFLKALCS</sequence>
<dbReference type="PRINTS" id="PR00364">
    <property type="entry name" value="DISEASERSIST"/>
</dbReference>
<name>A0AAE1TEK1_9FABA</name>
<evidence type="ECO:0000256" key="2">
    <source>
        <dbReference type="ARBA" id="ARBA00022737"/>
    </source>
</evidence>
<dbReference type="Gene3D" id="1.10.8.430">
    <property type="entry name" value="Helical domain of apoptotic protease-activating factors"/>
    <property type="match status" value="1"/>
</dbReference>
<dbReference type="InterPro" id="IPR000157">
    <property type="entry name" value="TIR_dom"/>
</dbReference>
<proteinExistence type="predicted"/>
<dbReference type="InterPro" id="IPR035897">
    <property type="entry name" value="Toll_tir_struct_dom_sf"/>
</dbReference>
<dbReference type="SUPFAM" id="SSF52200">
    <property type="entry name" value="Toll/Interleukin receptor TIR domain"/>
    <property type="match status" value="1"/>
</dbReference>
<organism evidence="5 6">
    <name type="scientific">Acacia crassicarpa</name>
    <name type="common">northern wattle</name>
    <dbReference type="NCBI Taxonomy" id="499986"/>
    <lineage>
        <taxon>Eukaryota</taxon>
        <taxon>Viridiplantae</taxon>
        <taxon>Streptophyta</taxon>
        <taxon>Embryophyta</taxon>
        <taxon>Tracheophyta</taxon>
        <taxon>Spermatophyta</taxon>
        <taxon>Magnoliopsida</taxon>
        <taxon>eudicotyledons</taxon>
        <taxon>Gunneridae</taxon>
        <taxon>Pentapetalae</taxon>
        <taxon>rosids</taxon>
        <taxon>fabids</taxon>
        <taxon>Fabales</taxon>
        <taxon>Fabaceae</taxon>
        <taxon>Caesalpinioideae</taxon>
        <taxon>mimosoid clade</taxon>
        <taxon>Acacieae</taxon>
        <taxon>Acacia</taxon>
    </lineage>
</organism>
<evidence type="ECO:0000256" key="1">
    <source>
        <dbReference type="ARBA" id="ARBA00022614"/>
    </source>
</evidence>
<dbReference type="GO" id="GO:0007165">
    <property type="term" value="P:signal transduction"/>
    <property type="evidence" value="ECO:0007669"/>
    <property type="project" value="InterPro"/>
</dbReference>
<dbReference type="SUPFAM" id="SSF52058">
    <property type="entry name" value="L domain-like"/>
    <property type="match status" value="1"/>
</dbReference>
<dbReference type="Pfam" id="PF23282">
    <property type="entry name" value="WHD_ROQ1"/>
    <property type="match status" value="1"/>
</dbReference>
<dbReference type="GO" id="GO:0006952">
    <property type="term" value="P:defense response"/>
    <property type="evidence" value="ECO:0007669"/>
    <property type="project" value="UniProtKB-KW"/>
</dbReference>
<dbReference type="PROSITE" id="PS50104">
    <property type="entry name" value="TIR"/>
    <property type="match status" value="1"/>
</dbReference>
<dbReference type="SUPFAM" id="SSF46785">
    <property type="entry name" value="Winged helix' DNA-binding domain"/>
    <property type="match status" value="1"/>
</dbReference>
<dbReference type="GO" id="GO:0043531">
    <property type="term" value="F:ADP binding"/>
    <property type="evidence" value="ECO:0007669"/>
    <property type="project" value="InterPro"/>
</dbReference>
<dbReference type="SUPFAM" id="SSF52540">
    <property type="entry name" value="P-loop containing nucleoside triphosphate hydrolases"/>
    <property type="match status" value="1"/>
</dbReference>
<dbReference type="InterPro" id="IPR032675">
    <property type="entry name" value="LRR_dom_sf"/>
</dbReference>
<dbReference type="Proteomes" id="UP001293593">
    <property type="component" value="Unassembled WGS sequence"/>
</dbReference>
<dbReference type="EMBL" id="JAWXYG010000002">
    <property type="protein sequence ID" value="KAK4280819.1"/>
    <property type="molecule type" value="Genomic_DNA"/>
</dbReference>
<accession>A0AAE1TEK1</accession>
<dbReference type="InterPro" id="IPR027417">
    <property type="entry name" value="P-loop_NTPase"/>
</dbReference>
<gene>
    <name evidence="5" type="ORF">QN277_012391</name>
</gene>
<protein>
    <recommendedName>
        <fullName evidence="4">TIR domain-containing protein</fullName>
    </recommendedName>
</protein>
<dbReference type="Pfam" id="PF00931">
    <property type="entry name" value="NB-ARC"/>
    <property type="match status" value="1"/>
</dbReference>
<dbReference type="Pfam" id="PF01582">
    <property type="entry name" value="TIR"/>
    <property type="match status" value="1"/>
</dbReference>
<keyword evidence="1" id="KW-0433">Leucine-rich repeat</keyword>
<keyword evidence="6" id="KW-1185">Reference proteome</keyword>
<evidence type="ECO:0000256" key="3">
    <source>
        <dbReference type="ARBA" id="ARBA00022821"/>
    </source>
</evidence>
<evidence type="ECO:0000313" key="5">
    <source>
        <dbReference type="EMBL" id="KAK4280819.1"/>
    </source>
</evidence>